<dbReference type="AlphaFoldDB" id="A0A2C7AE54"/>
<dbReference type="InterPro" id="IPR013107">
    <property type="entry name" value="Acyl-CoA_DH_C"/>
</dbReference>
<evidence type="ECO:0000313" key="6">
    <source>
        <dbReference type="EMBL" id="PHK95354.1"/>
    </source>
</evidence>
<evidence type="ECO:0000259" key="4">
    <source>
        <dbReference type="Pfam" id="PF02771"/>
    </source>
</evidence>
<organism evidence="6 7">
    <name type="scientific">Teichococcus rhizosphaerae</name>
    <dbReference type="NCBI Taxonomy" id="1335062"/>
    <lineage>
        <taxon>Bacteria</taxon>
        <taxon>Pseudomonadati</taxon>
        <taxon>Pseudomonadota</taxon>
        <taxon>Alphaproteobacteria</taxon>
        <taxon>Acetobacterales</taxon>
        <taxon>Roseomonadaceae</taxon>
        <taxon>Roseomonas</taxon>
    </lineage>
</organism>
<accession>A0A2C7AE54</accession>
<dbReference type="InterPro" id="IPR052547">
    <property type="entry name" value="Mito_Isobutyryl-CoADH"/>
</dbReference>
<keyword evidence="7" id="KW-1185">Reference proteome</keyword>
<dbReference type="OrthoDB" id="2986495at2"/>
<dbReference type="Proteomes" id="UP000223527">
    <property type="component" value="Unassembled WGS sequence"/>
</dbReference>
<dbReference type="GO" id="GO:0016627">
    <property type="term" value="F:oxidoreductase activity, acting on the CH-CH group of donors"/>
    <property type="evidence" value="ECO:0007669"/>
    <property type="project" value="InterPro"/>
</dbReference>
<dbReference type="Pfam" id="PF02770">
    <property type="entry name" value="Acyl-CoA_dh_M"/>
    <property type="match status" value="1"/>
</dbReference>
<dbReference type="EMBL" id="PDNU01000012">
    <property type="protein sequence ID" value="PHK95354.1"/>
    <property type="molecule type" value="Genomic_DNA"/>
</dbReference>
<evidence type="ECO:0000259" key="5">
    <source>
        <dbReference type="Pfam" id="PF08028"/>
    </source>
</evidence>
<sequence>MTDGLAQSAPLAELVGAFAAGAAAHDRDGSFPHGNFARLREAGLLGLTVPRRWGGEEAGLARCASVIGAIAEGCPATALVLSMQFIQLRTLLADPAWPEALRARLARDAVEEGALFNALRVEPELGTPARGGLPATILRRAPEGWRLSGRKIYSTGAPALRWMLVWARTDEDSPRTGLALVEAGAPGLRIEESWDQAGLRASGSHDVVFTDTPVPLSHAPDLRPPADWARPDAAMAAWNTLLIAALYTGVARAARGWLVRFLRERVPGSLGAPLATLPRMQEAVGRIEALLLANERLVAAAAAAQDAGEGPSAAESGLLKTLAAENAIRVVQEAVALCGNHALARANPLERHLRDVLCARIHTPQPDAAYTLAGRLALGQA</sequence>
<dbReference type="InterPro" id="IPR009100">
    <property type="entry name" value="AcylCoA_DH/oxidase_NM_dom_sf"/>
</dbReference>
<dbReference type="Pfam" id="PF08028">
    <property type="entry name" value="Acyl-CoA_dh_2"/>
    <property type="match status" value="1"/>
</dbReference>
<comment type="caution">
    <text evidence="6">The sequence shown here is derived from an EMBL/GenBank/DDBJ whole genome shotgun (WGS) entry which is preliminary data.</text>
</comment>
<dbReference type="InterPro" id="IPR036250">
    <property type="entry name" value="AcylCo_DH-like_C"/>
</dbReference>
<dbReference type="RefSeq" id="WP_099095268.1">
    <property type="nucleotide sequence ID" value="NZ_PDNU01000012.1"/>
</dbReference>
<name>A0A2C7AE54_9PROT</name>
<dbReference type="InterPro" id="IPR046373">
    <property type="entry name" value="Acyl-CoA_Oxase/DH_mid-dom_sf"/>
</dbReference>
<evidence type="ECO:0000256" key="1">
    <source>
        <dbReference type="ARBA" id="ARBA00022630"/>
    </source>
</evidence>
<dbReference type="Pfam" id="PF02771">
    <property type="entry name" value="Acyl-CoA_dh_N"/>
    <property type="match status" value="1"/>
</dbReference>
<keyword evidence="2" id="KW-0560">Oxidoreductase</keyword>
<feature type="domain" description="Acyl-CoA dehydrogenase/oxidase N-terminal" evidence="4">
    <location>
        <begin position="20"/>
        <end position="84"/>
    </location>
</feature>
<dbReference type="PIRSF" id="PIRSF016578">
    <property type="entry name" value="HsaA"/>
    <property type="match status" value="1"/>
</dbReference>
<dbReference type="InterPro" id="IPR013786">
    <property type="entry name" value="AcylCoA_DH/ox_N"/>
</dbReference>
<dbReference type="InterPro" id="IPR037069">
    <property type="entry name" value="AcylCoA_DH/ox_N_sf"/>
</dbReference>
<dbReference type="InterPro" id="IPR006091">
    <property type="entry name" value="Acyl-CoA_Oxase/DH_mid-dom"/>
</dbReference>
<evidence type="ECO:0000259" key="3">
    <source>
        <dbReference type="Pfam" id="PF02770"/>
    </source>
</evidence>
<feature type="domain" description="Acyl-CoA oxidase/dehydrogenase middle" evidence="3">
    <location>
        <begin position="122"/>
        <end position="211"/>
    </location>
</feature>
<dbReference type="PANTHER" id="PTHR43831">
    <property type="entry name" value="ISOBUTYRYL-COA DEHYDROGENASE"/>
    <property type="match status" value="1"/>
</dbReference>
<protein>
    <submittedName>
        <fullName evidence="6">Acyl-CoA dehydrogenase</fullName>
    </submittedName>
</protein>
<proteinExistence type="predicted"/>
<dbReference type="SUPFAM" id="SSF47203">
    <property type="entry name" value="Acyl-CoA dehydrogenase C-terminal domain-like"/>
    <property type="match status" value="1"/>
</dbReference>
<dbReference type="Gene3D" id="2.40.110.10">
    <property type="entry name" value="Butyryl-CoA Dehydrogenase, subunit A, domain 2"/>
    <property type="match status" value="1"/>
</dbReference>
<dbReference type="PANTHER" id="PTHR43831:SF1">
    <property type="entry name" value="ISOBUTYRYL-COA DEHYDROGENASE, MITOCHONDRIAL"/>
    <property type="match status" value="1"/>
</dbReference>
<gene>
    <name evidence="6" type="ORF">CR162_09325</name>
</gene>
<dbReference type="Gene3D" id="1.10.540.10">
    <property type="entry name" value="Acyl-CoA dehydrogenase/oxidase, N-terminal domain"/>
    <property type="match status" value="1"/>
</dbReference>
<dbReference type="Gene3D" id="1.20.140.10">
    <property type="entry name" value="Butyryl-CoA Dehydrogenase, subunit A, domain 3"/>
    <property type="match status" value="1"/>
</dbReference>
<dbReference type="GO" id="GO:0050660">
    <property type="term" value="F:flavin adenine dinucleotide binding"/>
    <property type="evidence" value="ECO:0007669"/>
    <property type="project" value="InterPro"/>
</dbReference>
<keyword evidence="1" id="KW-0285">Flavoprotein</keyword>
<evidence type="ECO:0000256" key="2">
    <source>
        <dbReference type="ARBA" id="ARBA00023002"/>
    </source>
</evidence>
<feature type="domain" description="Acyl-CoA dehydrogenase C-terminal" evidence="5">
    <location>
        <begin position="241"/>
        <end position="363"/>
    </location>
</feature>
<dbReference type="CDD" id="cd00567">
    <property type="entry name" value="ACAD"/>
    <property type="match status" value="1"/>
</dbReference>
<reference evidence="6 7" key="1">
    <citation type="submission" date="2017-10" db="EMBL/GenBank/DDBJ databases">
        <authorList>
            <person name="Banno H."/>
            <person name="Chua N.-H."/>
        </authorList>
    </citation>
    <scope>NUCLEOTIDE SEQUENCE [LARGE SCALE GENOMIC DNA]</scope>
    <source>
        <strain evidence="6 7">YW11</strain>
    </source>
</reference>
<dbReference type="SUPFAM" id="SSF56645">
    <property type="entry name" value="Acyl-CoA dehydrogenase NM domain-like"/>
    <property type="match status" value="1"/>
</dbReference>
<evidence type="ECO:0000313" key="7">
    <source>
        <dbReference type="Proteomes" id="UP000223527"/>
    </source>
</evidence>